<comment type="caution">
    <text evidence="2">The sequence shown here is derived from an EMBL/GenBank/DDBJ whole genome shotgun (WGS) entry which is preliminary data.</text>
</comment>
<reference evidence="2 3" key="1">
    <citation type="submission" date="2024-02" db="EMBL/GenBank/DDBJ databases">
        <title>De novo assembly and annotation of 12 fungi associated with fruit tree decline syndrome in Ontario, Canada.</title>
        <authorList>
            <person name="Sulman M."/>
            <person name="Ellouze W."/>
            <person name="Ilyukhin E."/>
        </authorList>
    </citation>
    <scope>NUCLEOTIDE SEQUENCE [LARGE SCALE GENOMIC DNA]</scope>
    <source>
        <strain evidence="2 3">M169</strain>
    </source>
</reference>
<dbReference type="EMBL" id="JAKNSF020000092">
    <property type="protein sequence ID" value="KAK7717756.1"/>
    <property type="molecule type" value="Genomic_DNA"/>
</dbReference>
<protein>
    <submittedName>
        <fullName evidence="2">Uncharacterized protein</fullName>
    </submittedName>
</protein>
<organism evidence="2 3">
    <name type="scientific">Diaporthe eres</name>
    <name type="common">Phomopsis oblonga</name>
    <dbReference type="NCBI Taxonomy" id="83184"/>
    <lineage>
        <taxon>Eukaryota</taxon>
        <taxon>Fungi</taxon>
        <taxon>Dikarya</taxon>
        <taxon>Ascomycota</taxon>
        <taxon>Pezizomycotina</taxon>
        <taxon>Sordariomycetes</taxon>
        <taxon>Sordariomycetidae</taxon>
        <taxon>Diaporthales</taxon>
        <taxon>Diaporthaceae</taxon>
        <taxon>Diaporthe</taxon>
        <taxon>Diaporthe eres species complex</taxon>
    </lineage>
</organism>
<name>A0ABR1NW76_DIAER</name>
<evidence type="ECO:0000256" key="1">
    <source>
        <dbReference type="SAM" id="MobiDB-lite"/>
    </source>
</evidence>
<accession>A0ABR1NW76</accession>
<gene>
    <name evidence="2" type="ORF">SLS63_010711</name>
</gene>
<feature type="region of interest" description="Disordered" evidence="1">
    <location>
        <begin position="87"/>
        <end position="125"/>
    </location>
</feature>
<proteinExistence type="predicted"/>
<keyword evidence="3" id="KW-1185">Reference proteome</keyword>
<evidence type="ECO:0000313" key="2">
    <source>
        <dbReference type="EMBL" id="KAK7717756.1"/>
    </source>
</evidence>
<sequence>MLASAFTGLVSTSSQKPCPLEEDRMHAELAFRLARVLNFEVGLMGTSRPGQNPRPALLTTREKQNIQAMQMKKIMEKEVVQMSKYVQAGKARPQTSRSKKVYSGLPQRKVSNRTATNRPDEMFGS</sequence>
<dbReference type="Proteomes" id="UP001430848">
    <property type="component" value="Unassembled WGS sequence"/>
</dbReference>
<evidence type="ECO:0000313" key="3">
    <source>
        <dbReference type="Proteomes" id="UP001430848"/>
    </source>
</evidence>